<reference evidence="3" key="1">
    <citation type="submission" date="2011-08" db="EMBL/GenBank/DDBJ databases">
        <title>The draft genome of Latimeria chalumnae.</title>
        <authorList>
            <person name="Di Palma F."/>
            <person name="Alfoldi J."/>
            <person name="Johnson J."/>
            <person name="Berlin A."/>
            <person name="Gnerre S."/>
            <person name="Jaffe D."/>
            <person name="MacCallum I."/>
            <person name="Young S."/>
            <person name="Walker B.J."/>
            <person name="Lander E."/>
            <person name="Lindblad-Toh K."/>
        </authorList>
    </citation>
    <scope>NUCLEOTIDE SEQUENCE [LARGE SCALE GENOMIC DNA]</scope>
    <source>
        <strain evidence="3">Wild caught</strain>
    </source>
</reference>
<dbReference type="AlphaFoldDB" id="H3A1C2"/>
<accession>H3A1C2</accession>
<dbReference type="Pfam" id="PF05699">
    <property type="entry name" value="Dimer_Tnp_hAT"/>
    <property type="match status" value="1"/>
</dbReference>
<dbReference type="GO" id="GO:0046983">
    <property type="term" value="F:protein dimerization activity"/>
    <property type="evidence" value="ECO:0007669"/>
    <property type="project" value="InterPro"/>
</dbReference>
<dbReference type="EMBL" id="AFYH01250460">
    <property type="status" value="NOT_ANNOTATED_CDS"/>
    <property type="molecule type" value="Genomic_DNA"/>
</dbReference>
<dbReference type="Ensembl" id="ENSLACT00000003473.1">
    <property type="protein sequence ID" value="ENSLACP00000003443.1"/>
    <property type="gene ID" value="ENSLACG00000003070.1"/>
</dbReference>
<dbReference type="GeneTree" id="ENSGT00940000154356"/>
<dbReference type="OMA" id="RFAHYES"/>
<evidence type="ECO:0000313" key="3">
    <source>
        <dbReference type="Proteomes" id="UP000008672"/>
    </source>
</evidence>
<protein>
    <recommendedName>
        <fullName evidence="1">HAT C-terminal dimerisation domain-containing protein</fullName>
    </recommendedName>
</protein>
<reference evidence="2" key="2">
    <citation type="submission" date="2025-08" db="UniProtKB">
        <authorList>
            <consortium name="Ensembl"/>
        </authorList>
    </citation>
    <scope>IDENTIFICATION</scope>
</reference>
<dbReference type="PANTHER" id="PTHR45749">
    <property type="match status" value="1"/>
</dbReference>
<organism evidence="2 3">
    <name type="scientific">Latimeria chalumnae</name>
    <name type="common">Coelacanth</name>
    <dbReference type="NCBI Taxonomy" id="7897"/>
    <lineage>
        <taxon>Eukaryota</taxon>
        <taxon>Metazoa</taxon>
        <taxon>Chordata</taxon>
        <taxon>Craniata</taxon>
        <taxon>Vertebrata</taxon>
        <taxon>Euteleostomi</taxon>
        <taxon>Coelacanthiformes</taxon>
        <taxon>Coelacanthidae</taxon>
        <taxon>Latimeria</taxon>
    </lineage>
</organism>
<evidence type="ECO:0000259" key="1">
    <source>
        <dbReference type="Pfam" id="PF05699"/>
    </source>
</evidence>
<dbReference type="eggNOG" id="ENOG502QV0C">
    <property type="taxonomic scope" value="Eukaryota"/>
</dbReference>
<dbReference type="InterPro" id="IPR012337">
    <property type="entry name" value="RNaseH-like_sf"/>
</dbReference>
<dbReference type="HOGENOM" id="CLU_006175_0_1_1"/>
<dbReference type="InterPro" id="IPR008906">
    <property type="entry name" value="HATC_C_dom"/>
</dbReference>
<keyword evidence="3" id="KW-1185">Reference proteome</keyword>
<sequence length="476" mass="54441">SHVDQLTFIFRFVNSGGQIVERFIGFEPLENHTGASLADFVLVMANNLGLDILNCRGQSYDNASKINGLQAHLTRVNPLTHYVPCAAHSLNLVGVNSINNSCLNAINFFCLLQSLYAFCSVSTYRWKRLFSNADSVDKQTLLTLKSLSDTRWSSHADSTKALCKNYDRIRQALEDLSKNMNQSPDTQLEAASLQSKMEQLEMAFLAQFWDTVLQQLKMTSIQLQKMDINLSTAVHLLRSLESFVAVLRDQFENFEYATKNTCKAVSQKYQSDLCCTRKRKQFVESREPETLLEGSQKFCIETFYVIIDKLLACLHHRLDAYKMLYDHFRGLFELSSLDVTNIIICKRVAELAAVYPQDLDQNFPDELMQFQHFVQDEPDKSPTKLLQVLRHNGLQSTFPNVDIALRIFLTLPVTNCEGEHTFSKMARKNELRSTMHQRHLNALSLMPVESELGRQMDFDDLICDFSSLKARKKPTV</sequence>
<name>H3A1C2_LATCH</name>
<reference evidence="2" key="3">
    <citation type="submission" date="2025-09" db="UniProtKB">
        <authorList>
            <consortium name="Ensembl"/>
        </authorList>
    </citation>
    <scope>IDENTIFICATION</scope>
</reference>
<dbReference type="SUPFAM" id="SSF53098">
    <property type="entry name" value="Ribonuclease H-like"/>
    <property type="match status" value="1"/>
</dbReference>
<evidence type="ECO:0000313" key="2">
    <source>
        <dbReference type="Ensembl" id="ENSLACP00000003443.1"/>
    </source>
</evidence>
<dbReference type="PANTHER" id="PTHR45749:SF23">
    <property type="entry name" value="ZINC FINGER MYM-TYPE PROTEIN 1-LIKE"/>
    <property type="match status" value="1"/>
</dbReference>
<dbReference type="STRING" id="7897.ENSLACP00000003443"/>
<dbReference type="Proteomes" id="UP000008672">
    <property type="component" value="Unassembled WGS sequence"/>
</dbReference>
<dbReference type="InParanoid" id="H3A1C2"/>
<feature type="domain" description="HAT C-terminal dimerisation" evidence="1">
    <location>
        <begin position="366"/>
        <end position="452"/>
    </location>
</feature>
<proteinExistence type="predicted"/>